<dbReference type="OrthoDB" id="1919336at2759"/>
<feature type="region of interest" description="Disordered" evidence="3">
    <location>
        <begin position="70"/>
        <end position="132"/>
    </location>
</feature>
<evidence type="ECO:0000313" key="6">
    <source>
        <dbReference type="Proteomes" id="UP000224634"/>
    </source>
</evidence>
<dbReference type="PANTHER" id="PTHR48112">
    <property type="entry name" value="HIGH MOBILITY GROUP PROTEIN DSP1"/>
    <property type="match status" value="1"/>
</dbReference>
<dbReference type="GO" id="GO:0005634">
    <property type="term" value="C:nucleus"/>
    <property type="evidence" value="ECO:0007669"/>
    <property type="project" value="UniProtKB-UniRule"/>
</dbReference>
<dbReference type="Proteomes" id="UP000224634">
    <property type="component" value="Unassembled WGS sequence"/>
</dbReference>
<proteinExistence type="predicted"/>
<organism evidence="5 6">
    <name type="scientific">Polytolypa hystricis (strain UAMH7299)</name>
    <dbReference type="NCBI Taxonomy" id="1447883"/>
    <lineage>
        <taxon>Eukaryota</taxon>
        <taxon>Fungi</taxon>
        <taxon>Dikarya</taxon>
        <taxon>Ascomycota</taxon>
        <taxon>Pezizomycotina</taxon>
        <taxon>Eurotiomycetes</taxon>
        <taxon>Eurotiomycetidae</taxon>
        <taxon>Onygenales</taxon>
        <taxon>Onygenales incertae sedis</taxon>
        <taxon>Polytolypa</taxon>
    </lineage>
</organism>
<dbReference type="PROSITE" id="PS50118">
    <property type="entry name" value="HMG_BOX_2"/>
    <property type="match status" value="1"/>
</dbReference>
<dbReference type="InterPro" id="IPR009071">
    <property type="entry name" value="HMG_box_dom"/>
</dbReference>
<dbReference type="InterPro" id="IPR036910">
    <property type="entry name" value="HMG_box_dom_sf"/>
</dbReference>
<keyword evidence="2" id="KW-0539">Nucleus</keyword>
<accession>A0A2B7YIV9</accession>
<feature type="compositionally biased region" description="Basic and acidic residues" evidence="3">
    <location>
        <begin position="117"/>
        <end position="132"/>
    </location>
</feature>
<reference evidence="5 6" key="1">
    <citation type="submission" date="2017-10" db="EMBL/GenBank/DDBJ databases">
        <title>Comparative genomics in systemic dimorphic fungi from Ajellomycetaceae.</title>
        <authorList>
            <person name="Munoz J.F."/>
            <person name="Mcewen J.G."/>
            <person name="Clay O.K."/>
            <person name="Cuomo C.A."/>
        </authorList>
    </citation>
    <scope>NUCLEOTIDE SEQUENCE [LARGE SCALE GENOMIC DNA]</scope>
    <source>
        <strain evidence="5 6">UAMH7299</strain>
    </source>
</reference>
<sequence>MTYLLARRNRVVFRCFNLLKAGNAGRQTAGIAQDAKRTAIGCTQILSASAESGLITRSLPIILRNSYATAAGRPKAHTGRATPAKKSANESNAKKATGSKTKAKEPAAKKPAPKRKVLTEKQKEDLAKKKARDEVKELKEKALKAPTRLPASAWQIIGKEHGHIAAGLDSYKNLSTMERQNLDNQAESNRSANRSAFESWVKAFTPLEIKHANQARRKLRRLVGKPRAYADIPDDRQVKRPRTSFMFYMKEAMGRAELSDVKLTERVTQLSQRWKSLSPSEQEEYVHKAENDTKRYITEYENVYGEAPPVKKSKPTS</sequence>
<gene>
    <name evidence="5" type="ORF">AJ80_03425</name>
</gene>
<feature type="domain" description="HMG box" evidence="4">
    <location>
        <begin position="238"/>
        <end position="304"/>
    </location>
</feature>
<evidence type="ECO:0000256" key="2">
    <source>
        <dbReference type="PROSITE-ProRule" id="PRU00267"/>
    </source>
</evidence>
<evidence type="ECO:0000259" key="4">
    <source>
        <dbReference type="PROSITE" id="PS50118"/>
    </source>
</evidence>
<dbReference type="PANTHER" id="PTHR48112:SF22">
    <property type="entry name" value="MITOCHONDRIAL TRANSCRIPTION FACTOR A, ISOFORM B"/>
    <property type="match status" value="1"/>
</dbReference>
<feature type="DNA-binding region" description="HMG box" evidence="2">
    <location>
        <begin position="238"/>
        <end position="304"/>
    </location>
</feature>
<dbReference type="AlphaFoldDB" id="A0A2B7YIV9"/>
<dbReference type="STRING" id="1447883.A0A2B7YIV9"/>
<feature type="compositionally biased region" description="Low complexity" evidence="3">
    <location>
        <begin position="84"/>
        <end position="100"/>
    </location>
</feature>
<dbReference type="EMBL" id="PDNA01000038">
    <property type="protein sequence ID" value="PGH20798.1"/>
    <property type="molecule type" value="Genomic_DNA"/>
</dbReference>
<dbReference type="CDD" id="cd00084">
    <property type="entry name" value="HMG-box_SF"/>
    <property type="match status" value="1"/>
</dbReference>
<keyword evidence="6" id="KW-1185">Reference proteome</keyword>
<evidence type="ECO:0000256" key="1">
    <source>
        <dbReference type="ARBA" id="ARBA00023125"/>
    </source>
</evidence>
<dbReference type="SUPFAM" id="SSF47095">
    <property type="entry name" value="HMG-box"/>
    <property type="match status" value="1"/>
</dbReference>
<dbReference type="Pfam" id="PF00505">
    <property type="entry name" value="HMG_box"/>
    <property type="match status" value="1"/>
</dbReference>
<name>A0A2B7YIV9_POLH7</name>
<dbReference type="Gene3D" id="1.10.30.10">
    <property type="entry name" value="High mobility group box domain"/>
    <property type="match status" value="1"/>
</dbReference>
<comment type="caution">
    <text evidence="5">The sequence shown here is derived from an EMBL/GenBank/DDBJ whole genome shotgun (WGS) entry which is preliminary data.</text>
</comment>
<evidence type="ECO:0000313" key="5">
    <source>
        <dbReference type="EMBL" id="PGH20798.1"/>
    </source>
</evidence>
<dbReference type="InterPro" id="IPR050342">
    <property type="entry name" value="HMGB"/>
</dbReference>
<dbReference type="SMART" id="SM00398">
    <property type="entry name" value="HMG"/>
    <property type="match status" value="1"/>
</dbReference>
<keyword evidence="1 2" id="KW-0238">DNA-binding</keyword>
<dbReference type="GO" id="GO:0003677">
    <property type="term" value="F:DNA binding"/>
    <property type="evidence" value="ECO:0007669"/>
    <property type="project" value="UniProtKB-UniRule"/>
</dbReference>
<evidence type="ECO:0000256" key="3">
    <source>
        <dbReference type="SAM" id="MobiDB-lite"/>
    </source>
</evidence>
<protein>
    <recommendedName>
        <fullName evidence="4">HMG box domain-containing protein</fullName>
    </recommendedName>
</protein>